<accession>A0A1M7SZU7</accession>
<dbReference type="SUPFAM" id="SSF53639">
    <property type="entry name" value="AraD/HMP-PK domain-like"/>
    <property type="match status" value="1"/>
</dbReference>
<proteinExistence type="predicted"/>
<feature type="domain" description="Class II aldolase/adducin N-terminal" evidence="3">
    <location>
        <begin position="12"/>
        <end position="187"/>
    </location>
</feature>
<reference evidence="5" key="1">
    <citation type="submission" date="2016-12" db="EMBL/GenBank/DDBJ databases">
        <authorList>
            <person name="Varghese N."/>
            <person name="Submissions S."/>
        </authorList>
    </citation>
    <scope>NUCLEOTIDE SEQUENCE [LARGE SCALE GENOMIC DNA]</scope>
    <source>
        <strain evidence="5">DSM 13020</strain>
    </source>
</reference>
<dbReference type="EMBL" id="FRDJ01000007">
    <property type="protein sequence ID" value="SHN63982.1"/>
    <property type="molecule type" value="Genomic_DNA"/>
</dbReference>
<keyword evidence="2" id="KW-0456">Lyase</keyword>
<dbReference type="GO" id="GO:0016832">
    <property type="term" value="F:aldehyde-lyase activity"/>
    <property type="evidence" value="ECO:0007669"/>
    <property type="project" value="TreeGrafter"/>
</dbReference>
<protein>
    <submittedName>
        <fullName evidence="4">L-fuculose-phosphate aldolase</fullName>
    </submittedName>
</protein>
<dbReference type="SMART" id="SM01007">
    <property type="entry name" value="Aldolase_II"/>
    <property type="match status" value="1"/>
</dbReference>
<keyword evidence="1" id="KW-0479">Metal-binding</keyword>
<evidence type="ECO:0000256" key="2">
    <source>
        <dbReference type="ARBA" id="ARBA00023239"/>
    </source>
</evidence>
<dbReference type="PANTHER" id="PTHR22789">
    <property type="entry name" value="FUCULOSE PHOSPHATE ALDOLASE"/>
    <property type="match status" value="1"/>
</dbReference>
<dbReference type="GO" id="GO:0019323">
    <property type="term" value="P:pentose catabolic process"/>
    <property type="evidence" value="ECO:0007669"/>
    <property type="project" value="TreeGrafter"/>
</dbReference>
<keyword evidence="5" id="KW-1185">Reference proteome</keyword>
<dbReference type="RefSeq" id="WP_178137757.1">
    <property type="nucleotide sequence ID" value="NZ_FRDJ01000007.1"/>
</dbReference>
<dbReference type="STRING" id="1121883.SAMN02745226_01404"/>
<dbReference type="AlphaFoldDB" id="A0A1M7SZU7"/>
<name>A0A1M7SZU7_FERGO</name>
<dbReference type="InterPro" id="IPR050197">
    <property type="entry name" value="Aldolase_class_II_sugar_metab"/>
</dbReference>
<dbReference type="PANTHER" id="PTHR22789:SF0">
    <property type="entry name" value="3-OXO-TETRONATE 4-PHOSPHATE DECARBOXYLASE-RELATED"/>
    <property type="match status" value="1"/>
</dbReference>
<evidence type="ECO:0000313" key="4">
    <source>
        <dbReference type="EMBL" id="SHN63982.1"/>
    </source>
</evidence>
<dbReference type="GO" id="GO:0005829">
    <property type="term" value="C:cytosol"/>
    <property type="evidence" value="ECO:0007669"/>
    <property type="project" value="TreeGrafter"/>
</dbReference>
<dbReference type="Gene3D" id="3.40.225.10">
    <property type="entry name" value="Class II aldolase/adducin N-terminal domain"/>
    <property type="match status" value="1"/>
</dbReference>
<sequence length="217" mass="24203">MQNVVFNIKIAQEVIEYAKKVSAERLTKGTWGNISVKSGEYVYITPSGYPYDKLKPKDICVVDMEGQKVFGNLKPSSELPLHIQIYLNRSNVGAIIHTHPIYSTIVSITQREIPPIVEDAVMILGETLKVSEYALPGTEELAQKALEALGTNNCVFLKNHGLVTVGENLQEAFIATLIAEKTAQIYVEALKVGNVSLLPMEHARLLREKYITSYRQK</sequence>
<evidence type="ECO:0000256" key="1">
    <source>
        <dbReference type="ARBA" id="ARBA00022723"/>
    </source>
</evidence>
<dbReference type="InterPro" id="IPR001303">
    <property type="entry name" value="Aldolase_II/adducin_N"/>
</dbReference>
<dbReference type="Proteomes" id="UP000184207">
    <property type="component" value="Unassembled WGS sequence"/>
</dbReference>
<dbReference type="InterPro" id="IPR036409">
    <property type="entry name" value="Aldolase_II/adducin_N_sf"/>
</dbReference>
<evidence type="ECO:0000313" key="5">
    <source>
        <dbReference type="Proteomes" id="UP000184207"/>
    </source>
</evidence>
<dbReference type="GO" id="GO:0046872">
    <property type="term" value="F:metal ion binding"/>
    <property type="evidence" value="ECO:0007669"/>
    <property type="project" value="UniProtKB-KW"/>
</dbReference>
<evidence type="ECO:0000259" key="3">
    <source>
        <dbReference type="SMART" id="SM01007"/>
    </source>
</evidence>
<organism evidence="4 5">
    <name type="scientific">Fervidobacterium gondwanense DSM 13020</name>
    <dbReference type="NCBI Taxonomy" id="1121883"/>
    <lineage>
        <taxon>Bacteria</taxon>
        <taxon>Thermotogati</taxon>
        <taxon>Thermotogota</taxon>
        <taxon>Thermotogae</taxon>
        <taxon>Thermotogales</taxon>
        <taxon>Fervidobacteriaceae</taxon>
        <taxon>Fervidobacterium</taxon>
    </lineage>
</organism>
<dbReference type="Pfam" id="PF00596">
    <property type="entry name" value="Aldolase_II"/>
    <property type="match status" value="1"/>
</dbReference>
<gene>
    <name evidence="4" type="ORF">SAMN02745226_01404</name>
</gene>